<accession>A0A0F8XD98</accession>
<evidence type="ECO:0000313" key="1">
    <source>
        <dbReference type="EMBL" id="KKK58900.1"/>
    </source>
</evidence>
<dbReference type="EMBL" id="LAZR01063744">
    <property type="protein sequence ID" value="KKK58900.1"/>
    <property type="molecule type" value="Genomic_DNA"/>
</dbReference>
<dbReference type="AlphaFoldDB" id="A0A0F8XD98"/>
<organism evidence="1">
    <name type="scientific">marine sediment metagenome</name>
    <dbReference type="NCBI Taxonomy" id="412755"/>
    <lineage>
        <taxon>unclassified sequences</taxon>
        <taxon>metagenomes</taxon>
        <taxon>ecological metagenomes</taxon>
    </lineage>
</organism>
<gene>
    <name evidence="1" type="ORF">LCGC14_3039750</name>
</gene>
<name>A0A0F8XD98_9ZZZZ</name>
<comment type="caution">
    <text evidence="1">The sequence shown here is derived from an EMBL/GenBank/DDBJ whole genome shotgun (WGS) entry which is preliminary data.</text>
</comment>
<sequence>MKLTNRTTPQAKNYQCNKCKSICCHKDMYDDNDCYDCYDKEDASGGKDE</sequence>
<reference evidence="1" key="1">
    <citation type="journal article" date="2015" name="Nature">
        <title>Complex archaea that bridge the gap between prokaryotes and eukaryotes.</title>
        <authorList>
            <person name="Spang A."/>
            <person name="Saw J.H."/>
            <person name="Jorgensen S.L."/>
            <person name="Zaremba-Niedzwiedzka K."/>
            <person name="Martijn J."/>
            <person name="Lind A.E."/>
            <person name="van Eijk R."/>
            <person name="Schleper C."/>
            <person name="Guy L."/>
            <person name="Ettema T.J."/>
        </authorList>
    </citation>
    <scope>NUCLEOTIDE SEQUENCE</scope>
</reference>
<proteinExistence type="predicted"/>
<protein>
    <submittedName>
        <fullName evidence="1">Uncharacterized protein</fullName>
    </submittedName>
</protein>